<dbReference type="Gene3D" id="3.40.390.10">
    <property type="entry name" value="Collagenase (Catalytic Domain)"/>
    <property type="match status" value="1"/>
</dbReference>
<dbReference type="GO" id="GO:0008237">
    <property type="term" value="F:metallopeptidase activity"/>
    <property type="evidence" value="ECO:0007669"/>
    <property type="project" value="UniProtKB-KW"/>
</dbReference>
<dbReference type="Proteomes" id="UP001623852">
    <property type="component" value="Chromosome"/>
</dbReference>
<dbReference type="SUPFAM" id="SSF55486">
    <property type="entry name" value="Metalloproteases ('zincins'), catalytic domain"/>
    <property type="match status" value="1"/>
</dbReference>
<accession>A0ABZ2U9M2</accession>
<evidence type="ECO:0000313" key="1">
    <source>
        <dbReference type="EMBL" id="WYZ17833.1"/>
    </source>
</evidence>
<evidence type="ECO:0000313" key="2">
    <source>
        <dbReference type="Proteomes" id="UP001623852"/>
    </source>
</evidence>
<gene>
    <name evidence="1" type="ORF">AABD74_11760</name>
</gene>
<dbReference type="InterPro" id="IPR024653">
    <property type="entry name" value="Peptidase_M10/M27/M57"/>
</dbReference>
<dbReference type="RefSeq" id="WP_406842988.1">
    <property type="nucleotide sequence ID" value="NZ_CP150845.1"/>
</dbReference>
<proteinExistence type="predicted"/>
<dbReference type="EMBL" id="CP150845">
    <property type="protein sequence ID" value="WYZ17833.1"/>
    <property type="molecule type" value="Genomic_DNA"/>
</dbReference>
<keyword evidence="1" id="KW-0645">Protease</keyword>
<reference evidence="1 2" key="1">
    <citation type="submission" date="2024-03" db="EMBL/GenBank/DDBJ databases">
        <title>Flavobacterium soyae.</title>
        <authorList>
            <person name="Zheng W."/>
        </authorList>
    </citation>
    <scope>NUCLEOTIDE SEQUENCE [LARGE SCALE GENOMIC DNA]</scope>
    <source>
        <strain evidence="1 2">55</strain>
    </source>
</reference>
<keyword evidence="1" id="KW-0378">Hydrolase</keyword>
<sequence>MKKMKNQYYGKSLLFAFAISILFLFQNCSEENSNQGNIESELKETPVVAKLTSLGFKKERIKEYDDFYLVEGDLMFSKDIKTYSKNNTTSRHAATNNLVSILKITFMSVYVDPSIPSSGEDNWRDALSYAVSDLNNISGSTVHFNIITSSSPTADIVIKSDGNVLQDNVIASAGFPNNNNPYNQILINLDFWSNTSVSEGSKRYNLVHELGHCIGLRHTNWDDPNRYEGPGSYGANVIPNTPAQDPNSVMNGGTANYSWNGFSVYDLVAIRYLYPAAPVILPQVTATGPDYLQSGPNIFTWAYTGNLANADLDSIIWWYSKVNDVGAPYAIGWGATGYFMSVADTFYSDTGNQTSNFKIYITIRDTSGNLYRSPDYNIMKKGKFKLEGSL</sequence>
<protein>
    <submittedName>
        <fullName evidence="1">M57 family metalloprotease</fullName>
    </submittedName>
</protein>
<dbReference type="InterPro" id="IPR024079">
    <property type="entry name" value="MetalloPept_cat_dom_sf"/>
</dbReference>
<name>A0ABZ2U9M2_9FLAO</name>
<keyword evidence="1" id="KW-0482">Metalloprotease</keyword>
<keyword evidence="2" id="KW-1185">Reference proteome</keyword>
<organism evidence="1 2">
    <name type="scientific">Flavobacterium soyae</name>
    <dbReference type="NCBI Taxonomy" id="2903098"/>
    <lineage>
        <taxon>Bacteria</taxon>
        <taxon>Pseudomonadati</taxon>
        <taxon>Bacteroidota</taxon>
        <taxon>Flavobacteriia</taxon>
        <taxon>Flavobacteriales</taxon>
        <taxon>Flavobacteriaceae</taxon>
        <taxon>Flavobacterium</taxon>
    </lineage>
</organism>
<dbReference type="Pfam" id="PF12388">
    <property type="entry name" value="Peptidase_M57"/>
    <property type="match status" value="1"/>
</dbReference>